<dbReference type="GO" id="GO:0005524">
    <property type="term" value="F:ATP binding"/>
    <property type="evidence" value="ECO:0007669"/>
    <property type="project" value="UniProtKB-KW"/>
</dbReference>
<name>X1BNN0_9ZZZZ</name>
<dbReference type="Gene3D" id="3.40.50.300">
    <property type="entry name" value="P-loop containing nucleotide triphosphate hydrolases"/>
    <property type="match status" value="1"/>
</dbReference>
<dbReference type="AlphaFoldDB" id="X1BNN0"/>
<evidence type="ECO:0000256" key="2">
    <source>
        <dbReference type="ARBA" id="ARBA00022840"/>
    </source>
</evidence>
<dbReference type="InterPro" id="IPR003439">
    <property type="entry name" value="ABC_transporter-like_ATP-bd"/>
</dbReference>
<dbReference type="EMBL" id="BART01029059">
    <property type="protein sequence ID" value="GAG96600.1"/>
    <property type="molecule type" value="Genomic_DNA"/>
</dbReference>
<dbReference type="InterPro" id="IPR003593">
    <property type="entry name" value="AAA+_ATPase"/>
</dbReference>
<feature type="domain" description="AAA+ ATPase" evidence="4">
    <location>
        <begin position="26"/>
        <end position="192"/>
    </location>
</feature>
<evidence type="ECO:0000256" key="1">
    <source>
        <dbReference type="ARBA" id="ARBA00022741"/>
    </source>
</evidence>
<proteinExistence type="predicted"/>
<organism evidence="5">
    <name type="scientific">marine sediment metagenome</name>
    <dbReference type="NCBI Taxonomy" id="412755"/>
    <lineage>
        <taxon>unclassified sequences</taxon>
        <taxon>metagenomes</taxon>
        <taxon>ecological metagenomes</taxon>
    </lineage>
</organism>
<reference evidence="5" key="1">
    <citation type="journal article" date="2014" name="Front. Microbiol.">
        <title>High frequency of phylogenetically diverse reductive dehalogenase-homologous genes in deep subseafloor sedimentary metagenomes.</title>
        <authorList>
            <person name="Kawai M."/>
            <person name="Futagami T."/>
            <person name="Toyoda A."/>
            <person name="Takaki Y."/>
            <person name="Nishi S."/>
            <person name="Hori S."/>
            <person name="Arai W."/>
            <person name="Tsubouchi T."/>
            <person name="Morono Y."/>
            <person name="Uchiyama I."/>
            <person name="Ito T."/>
            <person name="Fujiyama A."/>
            <person name="Inagaki F."/>
            <person name="Takami H."/>
        </authorList>
    </citation>
    <scope>NUCLEOTIDE SEQUENCE</scope>
    <source>
        <strain evidence="5">Expedition CK06-06</strain>
    </source>
</reference>
<protein>
    <recommendedName>
        <fullName evidence="4">AAA+ ATPase domain-containing protein</fullName>
    </recommendedName>
</protein>
<dbReference type="SMART" id="SM00382">
    <property type="entry name" value="AAA"/>
    <property type="match status" value="1"/>
</dbReference>
<keyword evidence="1" id="KW-0547">Nucleotide-binding</keyword>
<dbReference type="Pfam" id="PF00005">
    <property type="entry name" value="ABC_tran"/>
    <property type="match status" value="1"/>
</dbReference>
<dbReference type="PANTHER" id="PTHR24221:SF654">
    <property type="entry name" value="ATP-BINDING CASSETTE SUB-FAMILY B MEMBER 6"/>
    <property type="match status" value="1"/>
</dbReference>
<gene>
    <name evidence="5" type="ORF">S01H4_51080</name>
</gene>
<evidence type="ECO:0000256" key="3">
    <source>
        <dbReference type="SAM" id="Phobius"/>
    </source>
</evidence>
<dbReference type="SUPFAM" id="SSF103473">
    <property type="entry name" value="MFS general substrate transporter"/>
    <property type="match status" value="1"/>
</dbReference>
<feature type="transmembrane region" description="Helical" evidence="3">
    <location>
        <begin position="128"/>
        <end position="150"/>
    </location>
</feature>
<feature type="transmembrane region" description="Helical" evidence="3">
    <location>
        <begin position="156"/>
        <end position="181"/>
    </location>
</feature>
<dbReference type="PANTHER" id="PTHR24221">
    <property type="entry name" value="ATP-BINDING CASSETTE SUB-FAMILY B"/>
    <property type="match status" value="1"/>
</dbReference>
<dbReference type="InterPro" id="IPR039421">
    <property type="entry name" value="Type_1_exporter"/>
</dbReference>
<keyword evidence="3" id="KW-0812">Transmembrane</keyword>
<keyword evidence="3" id="KW-0472">Membrane</keyword>
<dbReference type="GO" id="GO:0034040">
    <property type="term" value="F:ATPase-coupled lipid transmembrane transporter activity"/>
    <property type="evidence" value="ECO:0007669"/>
    <property type="project" value="TreeGrafter"/>
</dbReference>
<keyword evidence="2" id="KW-0067">ATP-binding</keyword>
<accession>X1BNN0</accession>
<dbReference type="InterPro" id="IPR027417">
    <property type="entry name" value="P-loop_NTPase"/>
</dbReference>
<comment type="caution">
    <text evidence="5">The sequence shown here is derived from an EMBL/GenBank/DDBJ whole genome shotgun (WGS) entry which is preliminary data.</text>
</comment>
<keyword evidence="3" id="KW-1133">Transmembrane helix</keyword>
<dbReference type="SUPFAM" id="SSF52540">
    <property type="entry name" value="P-loop containing nucleoside triphosphate hydrolases"/>
    <property type="match status" value="1"/>
</dbReference>
<dbReference type="InterPro" id="IPR036259">
    <property type="entry name" value="MFS_trans_sf"/>
</dbReference>
<dbReference type="GO" id="GO:0016887">
    <property type="term" value="F:ATP hydrolysis activity"/>
    <property type="evidence" value="ECO:0007669"/>
    <property type="project" value="InterPro"/>
</dbReference>
<evidence type="ECO:0000313" key="5">
    <source>
        <dbReference type="EMBL" id="GAG96600.1"/>
    </source>
</evidence>
<sequence length="200" mass="22610">MTFGYGNEENENLSPILRNLSFTIEPNQRVALVGPTGCGKTTLAKLLLRLYEPQSGMILLDGKDIRDYPLNLLRTHIGYIEQDIYLFSRTIKENIAFGKPTATQEEILGILTSRLYLDVIPDKNRNSFYSLIPTLVLLFGAPLTWVSGLIADQYNLGYLMFFLFFIALTSSIFLIGAIRILKENVQDISSNNTLIRPLEQ</sequence>
<evidence type="ECO:0000259" key="4">
    <source>
        <dbReference type="SMART" id="SM00382"/>
    </source>
</evidence>